<sequence>MGAPILNMPMEVLLQIAEHTWYTGPWYLRPTEDHAALVRTCRGLYQTLNADLYKENIRWSSTATYLIVWAVCNNRLDTIKRAHVNGADLNMGLESYTETGPVSRLPSTLQSTRFHLAKYSPIHLAVLYGNSEIIAYLLDHGANVHAPSFGLCTCQKVSKDRTFEAQYPLHLLFCHGDHPKRLEILEKFISKGAYLVAENTSAIPQLAKITRGHLLGTLTKRKDKDSLAGILHLAIQMQDFSLVTQIFERALNKSITRARDWEGRTALHLAVNSFDWKDEIVRFLLKDNRASIFKKDHSGRTPLHYAAMTICSPKLVALLLQHRRSSVNTASAHFQQIFYEICGLRHQTRNRVDVAQQMINVWLKPLNDIRAYNHPLYFALQTTSWRMALRLIRDGIDLPSWASHLPKRGAGVIFPSLIACLSSFHPEQTEFVDAIVRTGCDLNPPEFPLRPELWPVFLVIVRSRNMDGLKALLDGGASVKIEFKAKADTSGPEYTGYTGILLAIFSEVFGCPLQDSPNLEKLGQFHDFIVLLLERGAPIGRNWQVGRFWYPITALDYAVTAARFGCFELLDLMSNHATETRIRSKEISASFAKQLNWMEKESNSYRLLKEYQGRLQARLGLN</sequence>
<name>A0A9N9ZG31_9HYPO</name>
<feature type="repeat" description="ANK" evidence="3">
    <location>
        <begin position="262"/>
        <end position="286"/>
    </location>
</feature>
<reference evidence="4" key="1">
    <citation type="submission" date="2021-10" db="EMBL/GenBank/DDBJ databases">
        <authorList>
            <person name="Piombo E."/>
        </authorList>
    </citation>
    <scope>NUCLEOTIDE SEQUENCE</scope>
</reference>
<proteinExistence type="predicted"/>
<dbReference type="EMBL" id="CABFOC020000051">
    <property type="protein sequence ID" value="CAH0054733.1"/>
    <property type="molecule type" value="Genomic_DNA"/>
</dbReference>
<dbReference type="Proteomes" id="UP000775872">
    <property type="component" value="Unassembled WGS sequence"/>
</dbReference>
<dbReference type="SUPFAM" id="SSF48403">
    <property type="entry name" value="Ankyrin repeat"/>
    <property type="match status" value="1"/>
</dbReference>
<dbReference type="Pfam" id="PF12796">
    <property type="entry name" value="Ank_2"/>
    <property type="match status" value="1"/>
</dbReference>
<protein>
    <submittedName>
        <fullName evidence="4">Uncharacterized protein</fullName>
    </submittedName>
</protein>
<dbReference type="InterPro" id="IPR036770">
    <property type="entry name" value="Ankyrin_rpt-contain_sf"/>
</dbReference>
<dbReference type="OrthoDB" id="341259at2759"/>
<evidence type="ECO:0000256" key="2">
    <source>
        <dbReference type="ARBA" id="ARBA00023043"/>
    </source>
</evidence>
<keyword evidence="2 3" id="KW-0040">ANK repeat</keyword>
<dbReference type="AlphaFoldDB" id="A0A9N9ZG31"/>
<evidence type="ECO:0000313" key="5">
    <source>
        <dbReference type="Proteomes" id="UP000775872"/>
    </source>
</evidence>
<comment type="caution">
    <text evidence="4">The sequence shown here is derived from an EMBL/GenBank/DDBJ whole genome shotgun (WGS) entry which is preliminary data.</text>
</comment>
<dbReference type="PANTHER" id="PTHR24198">
    <property type="entry name" value="ANKYRIN REPEAT AND PROTEIN KINASE DOMAIN-CONTAINING PROTEIN"/>
    <property type="match status" value="1"/>
</dbReference>
<organism evidence="4 5">
    <name type="scientific">Clonostachys solani</name>
    <dbReference type="NCBI Taxonomy" id="160281"/>
    <lineage>
        <taxon>Eukaryota</taxon>
        <taxon>Fungi</taxon>
        <taxon>Dikarya</taxon>
        <taxon>Ascomycota</taxon>
        <taxon>Pezizomycotina</taxon>
        <taxon>Sordariomycetes</taxon>
        <taxon>Hypocreomycetidae</taxon>
        <taxon>Hypocreales</taxon>
        <taxon>Bionectriaceae</taxon>
        <taxon>Clonostachys</taxon>
    </lineage>
</organism>
<evidence type="ECO:0000313" key="4">
    <source>
        <dbReference type="EMBL" id="CAH0054733.1"/>
    </source>
</evidence>
<feature type="repeat" description="ANK" evidence="3">
    <location>
        <begin position="117"/>
        <end position="149"/>
    </location>
</feature>
<dbReference type="PANTHER" id="PTHR24198:SF165">
    <property type="entry name" value="ANKYRIN REPEAT-CONTAINING PROTEIN-RELATED"/>
    <property type="match status" value="1"/>
</dbReference>
<gene>
    <name evidence="4" type="ORF">CSOL1703_00016807</name>
</gene>
<dbReference type="InterPro" id="IPR002110">
    <property type="entry name" value="Ankyrin_rpt"/>
</dbReference>
<evidence type="ECO:0000256" key="3">
    <source>
        <dbReference type="PROSITE-ProRule" id="PRU00023"/>
    </source>
</evidence>
<dbReference type="PROSITE" id="PS50088">
    <property type="entry name" value="ANK_REPEAT"/>
    <property type="match status" value="2"/>
</dbReference>
<evidence type="ECO:0000256" key="1">
    <source>
        <dbReference type="ARBA" id="ARBA00022737"/>
    </source>
</evidence>
<dbReference type="Gene3D" id="1.25.40.20">
    <property type="entry name" value="Ankyrin repeat-containing domain"/>
    <property type="match status" value="2"/>
</dbReference>
<dbReference type="PROSITE" id="PS50297">
    <property type="entry name" value="ANK_REP_REGION"/>
    <property type="match status" value="1"/>
</dbReference>
<accession>A0A9N9ZG31</accession>
<dbReference type="Pfam" id="PF00023">
    <property type="entry name" value="Ank"/>
    <property type="match status" value="1"/>
</dbReference>
<keyword evidence="5" id="KW-1185">Reference proteome</keyword>
<keyword evidence="1" id="KW-0677">Repeat</keyword>
<dbReference type="SMART" id="SM00248">
    <property type="entry name" value="ANK"/>
    <property type="match status" value="7"/>
</dbReference>